<dbReference type="PANTHER" id="PTHR45947">
    <property type="entry name" value="SULFOQUINOVOSYL TRANSFERASE SQD2"/>
    <property type="match status" value="1"/>
</dbReference>
<keyword evidence="3 6" id="KW-0808">Transferase</keyword>
<dbReference type="AlphaFoldDB" id="A0A7Z8NPF6"/>
<evidence type="ECO:0000256" key="3">
    <source>
        <dbReference type="ARBA" id="ARBA00022679"/>
    </source>
</evidence>
<evidence type="ECO:0000313" key="7">
    <source>
        <dbReference type="Proteomes" id="UP000308121"/>
    </source>
</evidence>
<evidence type="ECO:0000256" key="2">
    <source>
        <dbReference type="ARBA" id="ARBA00022676"/>
    </source>
</evidence>
<name>A0A7Z8NPF6_9CELL</name>
<dbReference type="Gene3D" id="3.40.50.2000">
    <property type="entry name" value="Glycogen Phosphorylase B"/>
    <property type="match status" value="2"/>
</dbReference>
<sequence length="372" mass="39416">MTGSPLRVVVVAPLRFPIRQPHAGGLESAVWNEVRTLRARGHAVSLIAVRGSDFLDGGPPEFALPTLDWPEGAHATDSEYPAAYRERSVPALGRALDVIARAPERYDVISNHCLHGLPLRRAASLGVPMVSTLHTPLEPELVDAAAHARHTRFLAVSAHTRREWAPVVDATVLPNGIDPAGWPAGPGGDGLVWSGRLVPEKAPHLAIEAARLLGRELTIAGRIGDREYAERHVLPLVGDGVRYVGLLEQPELAHLIGRSACALGTPAWEEPFGLVGPEALMCGTPVAAFGAGGIREIARTATGMSAVPRGDVAALAAAADRLAARSAAEPGFRARVRASARRHYGLDARVEALERVFRSLVAEHATGAELIA</sequence>
<dbReference type="GO" id="GO:1901137">
    <property type="term" value="P:carbohydrate derivative biosynthetic process"/>
    <property type="evidence" value="ECO:0007669"/>
    <property type="project" value="UniProtKB-ARBA"/>
</dbReference>
<feature type="domain" description="Glycosyl transferase family 1" evidence="4">
    <location>
        <begin position="192"/>
        <end position="326"/>
    </location>
</feature>
<proteinExistence type="predicted"/>
<dbReference type="InterPro" id="IPR050194">
    <property type="entry name" value="Glycosyltransferase_grp1"/>
</dbReference>
<dbReference type="GO" id="GO:0016757">
    <property type="term" value="F:glycosyltransferase activity"/>
    <property type="evidence" value="ECO:0007669"/>
    <property type="project" value="UniProtKB-KW"/>
</dbReference>
<reference evidence="6 7" key="1">
    <citation type="submission" date="2019-05" db="EMBL/GenBank/DDBJ databases">
        <title>Genome sequence of Cellulomonas hominis strain CS1.</title>
        <authorList>
            <person name="Belmont J."/>
            <person name="Maclea K.S."/>
        </authorList>
    </citation>
    <scope>NUCLEOTIDE SEQUENCE [LARGE SCALE GENOMIC DNA]</scope>
    <source>
        <strain evidence="6 7">CS1</strain>
    </source>
</reference>
<dbReference type="PANTHER" id="PTHR45947:SF3">
    <property type="entry name" value="SULFOQUINOVOSYL TRANSFERASE SQD2"/>
    <property type="match status" value="1"/>
</dbReference>
<protein>
    <recommendedName>
        <fullName evidence="1">D-inositol 3-phosphate glycosyltransferase</fullName>
    </recommendedName>
</protein>
<evidence type="ECO:0000259" key="4">
    <source>
        <dbReference type="Pfam" id="PF00534"/>
    </source>
</evidence>
<keyword evidence="2" id="KW-0328">Glycosyltransferase</keyword>
<organism evidence="6 7">
    <name type="scientific">Cellulomonas hominis</name>
    <dbReference type="NCBI Taxonomy" id="156981"/>
    <lineage>
        <taxon>Bacteria</taxon>
        <taxon>Bacillati</taxon>
        <taxon>Actinomycetota</taxon>
        <taxon>Actinomycetes</taxon>
        <taxon>Micrococcales</taxon>
        <taxon>Cellulomonadaceae</taxon>
        <taxon>Cellulomonas</taxon>
    </lineage>
</organism>
<dbReference type="RefSeq" id="WP_154730794.1">
    <property type="nucleotide sequence ID" value="NZ_SZYE01000197.1"/>
</dbReference>
<dbReference type="SUPFAM" id="SSF53756">
    <property type="entry name" value="UDP-Glycosyltransferase/glycogen phosphorylase"/>
    <property type="match status" value="1"/>
</dbReference>
<comment type="caution">
    <text evidence="6">The sequence shown here is derived from an EMBL/GenBank/DDBJ whole genome shotgun (WGS) entry which is preliminary data.</text>
</comment>
<dbReference type="Pfam" id="PF00534">
    <property type="entry name" value="Glycos_transf_1"/>
    <property type="match status" value="1"/>
</dbReference>
<dbReference type="InterPro" id="IPR001296">
    <property type="entry name" value="Glyco_trans_1"/>
</dbReference>
<gene>
    <name evidence="6" type="ORF">FA014_16830</name>
</gene>
<dbReference type="InterPro" id="IPR028098">
    <property type="entry name" value="Glyco_trans_4-like_N"/>
</dbReference>
<dbReference type="EMBL" id="SZYE01000197">
    <property type="protein sequence ID" value="TKR22367.1"/>
    <property type="molecule type" value="Genomic_DNA"/>
</dbReference>
<feature type="domain" description="Glycosyltransferase subfamily 4-like N-terminal" evidence="5">
    <location>
        <begin position="24"/>
        <end position="179"/>
    </location>
</feature>
<evidence type="ECO:0000256" key="1">
    <source>
        <dbReference type="ARBA" id="ARBA00021292"/>
    </source>
</evidence>
<dbReference type="Pfam" id="PF13439">
    <property type="entry name" value="Glyco_transf_4"/>
    <property type="match status" value="1"/>
</dbReference>
<accession>A0A7Z8NPF6</accession>
<dbReference type="OrthoDB" id="9809227at2"/>
<dbReference type="Proteomes" id="UP000308121">
    <property type="component" value="Unassembled WGS sequence"/>
</dbReference>
<evidence type="ECO:0000259" key="5">
    <source>
        <dbReference type="Pfam" id="PF13439"/>
    </source>
</evidence>
<evidence type="ECO:0000313" key="6">
    <source>
        <dbReference type="EMBL" id="TKR22367.1"/>
    </source>
</evidence>